<sequence length="367" mass="42229">MIQTTHFIYEFVIPYNYTASQAAEILEEKGRLVKSFNQGTVYTVLTINSEIPGYVVTTLKFDFKRGGYIKPCFITTPTLIDHLHSKRSRQVSTDLNKPPLRWNCNYDPQVDFSRRLVGDQCASRTRGAHILRYSFVAQLVITGTEFQQKITNLQHGNSSGDDALTTLIDSLKYVTRLSVLMRLLATAAVFIQGLRVLNTFRNHIGLRLLSHSVQKSSMLVWSVLCDLLGDFHGVRSVLFGNRVHEFSSLLISMTCVNVLFGGFDFEVIKGIHYSIAFYWSFMALETFVLLNIVLAIVIDAYSMERIKKERTKWWRCRRVIVNLFRGFVSKTVDQLPAQFCLCFKERHQVVFWDESDPRRFEAYLGIS</sequence>
<dbReference type="GO" id="GO:0016020">
    <property type="term" value="C:membrane"/>
    <property type="evidence" value="ECO:0007669"/>
    <property type="project" value="UniProtKB-SubCell"/>
</dbReference>
<evidence type="ECO:0000256" key="2">
    <source>
        <dbReference type="ARBA" id="ARBA00022692"/>
    </source>
</evidence>
<evidence type="ECO:0000259" key="6">
    <source>
        <dbReference type="Pfam" id="PF08016"/>
    </source>
</evidence>
<dbReference type="Pfam" id="PF08016">
    <property type="entry name" value="PKD_channel"/>
    <property type="match status" value="1"/>
</dbReference>
<keyword evidence="2 5" id="KW-0812">Transmembrane</keyword>
<comment type="caution">
    <text evidence="7">The sequence shown here is derived from an EMBL/GenBank/DDBJ whole genome shotgun (WGS) entry which is preliminary data.</text>
</comment>
<proteinExistence type="predicted"/>
<reference evidence="7 8" key="1">
    <citation type="submission" date="2013-11" db="EMBL/GenBank/DDBJ databases">
        <title>The Genome Sequence of Phytophthora parasitica P1976.</title>
        <authorList>
            <consortium name="The Broad Institute Genomics Platform"/>
            <person name="Russ C."/>
            <person name="Tyler B."/>
            <person name="Panabieres F."/>
            <person name="Shan W."/>
            <person name="Tripathy S."/>
            <person name="Grunwald N."/>
            <person name="Machado M."/>
            <person name="Johnson C.S."/>
            <person name="Walker B."/>
            <person name="Young S."/>
            <person name="Zeng Q."/>
            <person name="Gargeya S."/>
            <person name="Fitzgerald M."/>
            <person name="Haas B."/>
            <person name="Abouelleil A."/>
            <person name="Allen A.W."/>
            <person name="Alvarado L."/>
            <person name="Arachchi H.M."/>
            <person name="Berlin A.M."/>
            <person name="Chapman S.B."/>
            <person name="Gainer-Dewar J."/>
            <person name="Goldberg J."/>
            <person name="Griggs A."/>
            <person name="Gujja S."/>
            <person name="Hansen M."/>
            <person name="Howarth C."/>
            <person name="Imamovic A."/>
            <person name="Ireland A."/>
            <person name="Larimer J."/>
            <person name="McCowan C."/>
            <person name="Murphy C."/>
            <person name="Pearson M."/>
            <person name="Poon T.W."/>
            <person name="Priest M."/>
            <person name="Roberts A."/>
            <person name="Saif S."/>
            <person name="Shea T."/>
            <person name="Sisk P."/>
            <person name="Sykes S."/>
            <person name="Wortman J."/>
            <person name="Nusbaum C."/>
            <person name="Birren B."/>
        </authorList>
    </citation>
    <scope>NUCLEOTIDE SEQUENCE [LARGE SCALE GENOMIC DNA]</scope>
    <source>
        <strain evidence="7 8">P1976</strain>
    </source>
</reference>
<organism evidence="7 8">
    <name type="scientific">Phytophthora nicotianae P1976</name>
    <dbReference type="NCBI Taxonomy" id="1317066"/>
    <lineage>
        <taxon>Eukaryota</taxon>
        <taxon>Sar</taxon>
        <taxon>Stramenopiles</taxon>
        <taxon>Oomycota</taxon>
        <taxon>Peronosporomycetes</taxon>
        <taxon>Peronosporales</taxon>
        <taxon>Peronosporaceae</taxon>
        <taxon>Phytophthora</taxon>
    </lineage>
</organism>
<evidence type="ECO:0000313" key="8">
    <source>
        <dbReference type="Proteomes" id="UP000028582"/>
    </source>
</evidence>
<evidence type="ECO:0000256" key="5">
    <source>
        <dbReference type="SAM" id="Phobius"/>
    </source>
</evidence>
<evidence type="ECO:0000256" key="3">
    <source>
        <dbReference type="ARBA" id="ARBA00022989"/>
    </source>
</evidence>
<evidence type="ECO:0000256" key="1">
    <source>
        <dbReference type="ARBA" id="ARBA00004141"/>
    </source>
</evidence>
<feature type="transmembrane region" description="Helical" evidence="5">
    <location>
        <begin position="179"/>
        <end position="198"/>
    </location>
</feature>
<dbReference type="EMBL" id="ANJA01002604">
    <property type="protein sequence ID" value="ETO68920.1"/>
    <property type="molecule type" value="Genomic_DNA"/>
</dbReference>
<accession>A0A080ZQK9</accession>
<feature type="domain" description="Polycystin cation channel PKD1/PKD2" evidence="6">
    <location>
        <begin position="171"/>
        <end position="302"/>
    </location>
</feature>
<protein>
    <recommendedName>
        <fullName evidence="6">Polycystin cation channel PKD1/PKD2 domain-containing protein</fullName>
    </recommendedName>
</protein>
<keyword evidence="3 5" id="KW-1133">Transmembrane helix</keyword>
<evidence type="ECO:0000256" key="4">
    <source>
        <dbReference type="ARBA" id="ARBA00023136"/>
    </source>
</evidence>
<feature type="transmembrane region" description="Helical" evidence="5">
    <location>
        <begin position="246"/>
        <end position="263"/>
    </location>
</feature>
<dbReference type="InterPro" id="IPR013122">
    <property type="entry name" value="PKD1_2_channel"/>
</dbReference>
<feature type="transmembrane region" description="Helical" evidence="5">
    <location>
        <begin position="275"/>
        <end position="298"/>
    </location>
</feature>
<feature type="transmembrane region" description="Helical" evidence="5">
    <location>
        <begin position="218"/>
        <end position="234"/>
    </location>
</feature>
<comment type="subcellular location">
    <subcellularLocation>
        <location evidence="1">Membrane</location>
        <topology evidence="1">Multi-pass membrane protein</topology>
    </subcellularLocation>
</comment>
<dbReference type="OrthoDB" id="444119at2759"/>
<dbReference type="Proteomes" id="UP000028582">
    <property type="component" value="Unassembled WGS sequence"/>
</dbReference>
<name>A0A080ZQK9_PHYNI</name>
<gene>
    <name evidence="7" type="ORF">F444_14352</name>
</gene>
<evidence type="ECO:0000313" key="7">
    <source>
        <dbReference type="EMBL" id="ETO68920.1"/>
    </source>
</evidence>
<keyword evidence="4 5" id="KW-0472">Membrane</keyword>
<dbReference type="AlphaFoldDB" id="A0A080ZQK9"/>